<accession>A0A5C1YMQ2</accession>
<dbReference type="Proteomes" id="UP000324536">
    <property type="component" value="Chromosome"/>
</dbReference>
<keyword evidence="3 10" id="KW-0808">Transferase</keyword>
<dbReference type="GO" id="GO:0016020">
    <property type="term" value="C:membrane"/>
    <property type="evidence" value="ECO:0007669"/>
    <property type="project" value="UniProtKB-SubCell"/>
</dbReference>
<dbReference type="Pfam" id="PF02397">
    <property type="entry name" value="Bac_transf"/>
    <property type="match status" value="1"/>
</dbReference>
<dbReference type="NCBIfam" id="TIGR03025">
    <property type="entry name" value="EPS_sugtrans"/>
    <property type="match status" value="1"/>
</dbReference>
<evidence type="ECO:0000256" key="4">
    <source>
        <dbReference type="ARBA" id="ARBA00022692"/>
    </source>
</evidence>
<evidence type="ECO:0000313" key="10">
    <source>
        <dbReference type="EMBL" id="QEO16377.1"/>
    </source>
</evidence>
<name>A0A5C1YMQ2_9PROT</name>
<dbReference type="AlphaFoldDB" id="A0A5C1YMQ2"/>
<evidence type="ECO:0000256" key="5">
    <source>
        <dbReference type="ARBA" id="ARBA00022989"/>
    </source>
</evidence>
<keyword evidence="6 8" id="KW-0472">Membrane</keyword>
<proteinExistence type="inferred from homology"/>
<dbReference type="OrthoDB" id="9808602at2"/>
<dbReference type="Pfam" id="PF13727">
    <property type="entry name" value="CoA_binding_3"/>
    <property type="match status" value="1"/>
</dbReference>
<dbReference type="Gene3D" id="3.40.50.720">
    <property type="entry name" value="NAD(P)-binding Rossmann-like Domain"/>
    <property type="match status" value="1"/>
</dbReference>
<evidence type="ECO:0000256" key="8">
    <source>
        <dbReference type="SAM" id="Phobius"/>
    </source>
</evidence>
<organism evidence="10 11">
    <name type="scientific">Acetobacter vaccinii</name>
    <dbReference type="NCBI Taxonomy" id="2592655"/>
    <lineage>
        <taxon>Bacteria</taxon>
        <taxon>Pseudomonadati</taxon>
        <taxon>Pseudomonadota</taxon>
        <taxon>Alphaproteobacteria</taxon>
        <taxon>Acetobacterales</taxon>
        <taxon>Acetobacteraceae</taxon>
        <taxon>Acetobacter</taxon>
    </lineage>
</organism>
<evidence type="ECO:0000256" key="3">
    <source>
        <dbReference type="ARBA" id="ARBA00022679"/>
    </source>
</evidence>
<dbReference type="InterPro" id="IPR003362">
    <property type="entry name" value="Bact_transf"/>
</dbReference>
<dbReference type="PANTHER" id="PTHR30576">
    <property type="entry name" value="COLANIC BIOSYNTHESIS UDP-GLUCOSE LIPID CARRIER TRANSFERASE"/>
    <property type="match status" value="1"/>
</dbReference>
<keyword evidence="4 8" id="KW-0812">Transmembrane</keyword>
<dbReference type="GO" id="GO:0000271">
    <property type="term" value="P:polysaccharide biosynthetic process"/>
    <property type="evidence" value="ECO:0007669"/>
    <property type="project" value="UniProtKB-KW"/>
</dbReference>
<dbReference type="InterPro" id="IPR017475">
    <property type="entry name" value="EPS_sugar_tfrase"/>
</dbReference>
<evidence type="ECO:0000256" key="2">
    <source>
        <dbReference type="ARBA" id="ARBA00006464"/>
    </source>
</evidence>
<sequence length="401" mass="45293">MVVAHCHGATQAAAPLCCFSGRFCLGCSQGYDTSWLKEQALWWTGYAGRIVPRGLTAMEGAMLHKGRRAPAAKKKVLILGGAPDGEKIVQKLREKPDVYEVIGIFDDRWKRLESVGHTVPVLGCVDDMIAVCRQDLPDMIIIAIFDAGRERLRAIVQKVIVLPVDVYLAMDIIPPGFSRGPVQDDLGMCLMPISRQPLSGSNFWVKWMEDKVLSVILITCLSPLFLLIAGLIKLDSRGPVFFVQNRYGFNDQVIRVFKFRTMYQEKGDATGAIRTSRNDPRVTRLGRYLRNFSLDELPQLFNVLFGEMSVVGPRAHATAMRVGDELYEKAIDCYSARHRVRPGMTGLAQVEGYRGEITTREAAQKRVDFDLYYITHWSFLLDMKIIFRTFKIVLFSRENAF</sequence>
<feature type="transmembrane region" description="Helical" evidence="8">
    <location>
        <begin position="212"/>
        <end position="232"/>
    </location>
</feature>
<evidence type="ECO:0000256" key="1">
    <source>
        <dbReference type="ARBA" id="ARBA00004141"/>
    </source>
</evidence>
<feature type="domain" description="Bacterial sugar transferase" evidence="9">
    <location>
        <begin position="206"/>
        <end position="394"/>
    </location>
</feature>
<keyword evidence="11" id="KW-1185">Reference proteome</keyword>
<keyword evidence="7" id="KW-0270">Exopolysaccharide synthesis</keyword>
<protein>
    <submittedName>
        <fullName evidence="10">Exopolysaccharide biosynthesis polyprenyl glycosylphosphotransferase</fullName>
    </submittedName>
</protein>
<evidence type="ECO:0000256" key="6">
    <source>
        <dbReference type="ARBA" id="ARBA00023136"/>
    </source>
</evidence>
<keyword evidence="5 8" id="KW-1133">Transmembrane helix</keyword>
<evidence type="ECO:0000313" key="11">
    <source>
        <dbReference type="Proteomes" id="UP000324536"/>
    </source>
</evidence>
<gene>
    <name evidence="10" type="ORF">FLP30_00270</name>
</gene>
<evidence type="ECO:0000259" key="9">
    <source>
        <dbReference type="Pfam" id="PF02397"/>
    </source>
</evidence>
<comment type="subcellular location">
    <subcellularLocation>
        <location evidence="1">Membrane</location>
        <topology evidence="1">Multi-pass membrane protein</topology>
    </subcellularLocation>
</comment>
<dbReference type="PANTHER" id="PTHR30576:SF0">
    <property type="entry name" value="UNDECAPRENYL-PHOSPHATE N-ACETYLGALACTOSAMINYL 1-PHOSPHATE TRANSFERASE-RELATED"/>
    <property type="match status" value="1"/>
</dbReference>
<dbReference type="EMBL" id="CP043506">
    <property type="protein sequence ID" value="QEO16377.1"/>
    <property type="molecule type" value="Genomic_DNA"/>
</dbReference>
<dbReference type="KEGG" id="acek:FLP30_00270"/>
<comment type="similarity">
    <text evidence="2">Belongs to the bacterial sugar transferase family.</text>
</comment>
<reference evidence="10 11" key="1">
    <citation type="submission" date="2019-09" db="EMBL/GenBank/DDBJ databases">
        <title>Genome sequencing of strain KACC 21233.</title>
        <authorList>
            <person name="Heo J."/>
            <person name="Kim S.-J."/>
            <person name="Kim J.-S."/>
            <person name="Hong S.-B."/>
            <person name="Kwon S.-W."/>
        </authorList>
    </citation>
    <scope>NUCLEOTIDE SEQUENCE [LARGE SCALE GENOMIC DNA]</scope>
    <source>
        <strain evidence="10 11">KACC 21233</strain>
    </source>
</reference>
<evidence type="ECO:0000256" key="7">
    <source>
        <dbReference type="ARBA" id="ARBA00023169"/>
    </source>
</evidence>
<dbReference type="GO" id="GO:0016780">
    <property type="term" value="F:phosphotransferase activity, for other substituted phosphate groups"/>
    <property type="evidence" value="ECO:0007669"/>
    <property type="project" value="TreeGrafter"/>
</dbReference>